<evidence type="ECO:0000256" key="1">
    <source>
        <dbReference type="SAM" id="MobiDB-lite"/>
    </source>
</evidence>
<proteinExistence type="predicted"/>
<protein>
    <submittedName>
        <fullName evidence="2">Uncharacterized protein</fullName>
    </submittedName>
</protein>
<name>A0A399E6H0_9DEIN</name>
<feature type="region of interest" description="Disordered" evidence="1">
    <location>
        <begin position="1"/>
        <end position="39"/>
    </location>
</feature>
<sequence length="58" mass="6289">MTKVGIRYSNIEPDQETSALEPSTGTRVRPRRNQCATGASPLATATKLLRRASEASRS</sequence>
<dbReference type="EMBL" id="QXDL01000267">
    <property type="protein sequence ID" value="RIH78340.1"/>
    <property type="molecule type" value="Genomic_DNA"/>
</dbReference>
<organism evidence="2 3">
    <name type="scientific">Calidithermus terrae</name>
    <dbReference type="NCBI Taxonomy" id="1408545"/>
    <lineage>
        <taxon>Bacteria</taxon>
        <taxon>Thermotogati</taxon>
        <taxon>Deinococcota</taxon>
        <taxon>Deinococci</taxon>
        <taxon>Thermales</taxon>
        <taxon>Thermaceae</taxon>
        <taxon>Calidithermus</taxon>
    </lineage>
</organism>
<accession>A0A399E6H0</accession>
<reference evidence="2 3" key="1">
    <citation type="submission" date="2018-08" db="EMBL/GenBank/DDBJ databases">
        <title>Meiothermus terrae DSM 26712 genome sequencing project.</title>
        <authorList>
            <person name="Da Costa M.S."/>
            <person name="Albuquerque L."/>
            <person name="Raposo P."/>
            <person name="Froufe H.J.C."/>
            <person name="Barroso C.S."/>
            <person name="Egas C."/>
        </authorList>
    </citation>
    <scope>NUCLEOTIDE SEQUENCE [LARGE SCALE GENOMIC DNA]</scope>
    <source>
        <strain evidence="2 3">DSM 26712</strain>
    </source>
</reference>
<comment type="caution">
    <text evidence="2">The sequence shown here is derived from an EMBL/GenBank/DDBJ whole genome shotgun (WGS) entry which is preliminary data.</text>
</comment>
<dbReference type="Proteomes" id="UP000265715">
    <property type="component" value="Unassembled WGS sequence"/>
</dbReference>
<gene>
    <name evidence="2" type="ORF">Mterra_03675</name>
</gene>
<evidence type="ECO:0000313" key="3">
    <source>
        <dbReference type="Proteomes" id="UP000265715"/>
    </source>
</evidence>
<evidence type="ECO:0000313" key="2">
    <source>
        <dbReference type="EMBL" id="RIH78340.1"/>
    </source>
</evidence>
<dbReference type="AlphaFoldDB" id="A0A399E6H0"/>
<keyword evidence="3" id="KW-1185">Reference proteome</keyword>
<feature type="compositionally biased region" description="Polar residues" evidence="1">
    <location>
        <begin position="16"/>
        <end position="26"/>
    </location>
</feature>